<evidence type="ECO:0000313" key="2">
    <source>
        <dbReference type="Proteomes" id="UP000299211"/>
    </source>
</evidence>
<accession>A0A4D4N716</accession>
<name>A0A4D4N716_STRAX</name>
<proteinExistence type="predicted"/>
<evidence type="ECO:0000313" key="1">
    <source>
        <dbReference type="EMBL" id="GDY80408.1"/>
    </source>
</evidence>
<dbReference type="Proteomes" id="UP000299211">
    <property type="component" value="Unassembled WGS sequence"/>
</dbReference>
<comment type="caution">
    <text evidence="1">The sequence shown here is derived from an EMBL/GenBank/DDBJ whole genome shotgun (WGS) entry which is preliminary data.</text>
</comment>
<dbReference type="AlphaFoldDB" id="A0A4D4N716"/>
<protein>
    <submittedName>
        <fullName evidence="1">Uncharacterized protein</fullName>
    </submittedName>
</protein>
<organism evidence="1 2">
    <name type="scientific">Streptomyces avermitilis</name>
    <dbReference type="NCBI Taxonomy" id="33903"/>
    <lineage>
        <taxon>Bacteria</taxon>
        <taxon>Bacillati</taxon>
        <taxon>Actinomycetota</taxon>
        <taxon>Actinomycetes</taxon>
        <taxon>Kitasatosporales</taxon>
        <taxon>Streptomycetaceae</taxon>
        <taxon>Streptomyces</taxon>
    </lineage>
</organism>
<dbReference type="EMBL" id="BJHY01000002">
    <property type="protein sequence ID" value="GDY80408.1"/>
    <property type="molecule type" value="Genomic_DNA"/>
</dbReference>
<sequence length="100" mass="10421">MCLLLGQAGGGGPGARRGHRVQAGVRRRYRVQTGPRRRHCVRADGGRVGQGVAVRTGIRTGAWAGTRSGVWFGVWFGDGLWCGEGNLPPPGGPSAGCAVR</sequence>
<reference evidence="1 2" key="1">
    <citation type="submission" date="2019-04" db="EMBL/GenBank/DDBJ databases">
        <title>Draft genome sequences of Streptomyces avermitilis ATCC 31267.</title>
        <authorList>
            <person name="Komaki H."/>
            <person name="Tamura T."/>
            <person name="Hosoyama A."/>
        </authorList>
    </citation>
    <scope>NUCLEOTIDE SEQUENCE [LARGE SCALE GENOMIC DNA]</scope>
    <source>
        <strain evidence="1 2">ATCC 31267</strain>
    </source>
</reference>
<gene>
    <name evidence="1" type="ORF">SAV31267_098930</name>
</gene>